<name>A0A9P6HDM2_9AGAM</name>
<dbReference type="Pfam" id="PF00005">
    <property type="entry name" value="ABC_tran"/>
    <property type="match status" value="1"/>
</dbReference>
<dbReference type="PROSITE" id="PS00211">
    <property type="entry name" value="ABC_TRANSPORTER_1"/>
    <property type="match status" value="1"/>
</dbReference>
<keyword evidence="7" id="KW-1185">Reference proteome</keyword>
<dbReference type="EMBL" id="WIUZ02000007">
    <property type="protein sequence ID" value="KAF9784896.1"/>
    <property type="molecule type" value="Genomic_DNA"/>
</dbReference>
<evidence type="ECO:0000256" key="2">
    <source>
        <dbReference type="ARBA" id="ARBA00022840"/>
    </source>
</evidence>
<keyword evidence="4" id="KW-0812">Transmembrane</keyword>
<evidence type="ECO:0000256" key="3">
    <source>
        <dbReference type="SAM" id="MobiDB-lite"/>
    </source>
</evidence>
<evidence type="ECO:0000256" key="1">
    <source>
        <dbReference type="ARBA" id="ARBA00022741"/>
    </source>
</evidence>
<comment type="caution">
    <text evidence="6">The sequence shown here is derived from an EMBL/GenBank/DDBJ whole genome shotgun (WGS) entry which is preliminary data.</text>
</comment>
<keyword evidence="2" id="KW-0067">ATP-binding</keyword>
<dbReference type="InterPro" id="IPR039421">
    <property type="entry name" value="Type_1_exporter"/>
</dbReference>
<keyword evidence="4" id="KW-0472">Membrane</keyword>
<proteinExistence type="predicted"/>
<dbReference type="GO" id="GO:0034040">
    <property type="term" value="F:ATPase-coupled lipid transmembrane transporter activity"/>
    <property type="evidence" value="ECO:0007669"/>
    <property type="project" value="TreeGrafter"/>
</dbReference>
<reference evidence="6" key="2">
    <citation type="submission" date="2020-11" db="EMBL/GenBank/DDBJ databases">
        <authorList>
            <consortium name="DOE Joint Genome Institute"/>
            <person name="Kuo A."/>
            <person name="Miyauchi S."/>
            <person name="Kiss E."/>
            <person name="Drula E."/>
            <person name="Kohler A."/>
            <person name="Sanchez-Garcia M."/>
            <person name="Andreopoulos B."/>
            <person name="Barry K.W."/>
            <person name="Bonito G."/>
            <person name="Buee M."/>
            <person name="Carver A."/>
            <person name="Chen C."/>
            <person name="Cichocki N."/>
            <person name="Clum A."/>
            <person name="Culley D."/>
            <person name="Crous P.W."/>
            <person name="Fauchery L."/>
            <person name="Girlanda M."/>
            <person name="Hayes R."/>
            <person name="Keri Z."/>
            <person name="Labutti K."/>
            <person name="Lipzen A."/>
            <person name="Lombard V."/>
            <person name="Magnuson J."/>
            <person name="Maillard F."/>
            <person name="Morin E."/>
            <person name="Murat C."/>
            <person name="Nolan M."/>
            <person name="Ohm R."/>
            <person name="Pangilinan J."/>
            <person name="Pereira M."/>
            <person name="Perotto S."/>
            <person name="Peter M."/>
            <person name="Riley R."/>
            <person name="Sitrit Y."/>
            <person name="Stielow B."/>
            <person name="Szollosi G."/>
            <person name="Zifcakova L."/>
            <person name="Stursova M."/>
            <person name="Spatafora J.W."/>
            <person name="Tedersoo L."/>
            <person name="Vaario L.-M."/>
            <person name="Yamada A."/>
            <person name="Yan M."/>
            <person name="Wang P."/>
            <person name="Xu J."/>
            <person name="Bruns T."/>
            <person name="Baldrian P."/>
            <person name="Vilgalys R."/>
            <person name="Henrissat B."/>
            <person name="Grigoriev I.V."/>
            <person name="Hibbett D."/>
            <person name="Nagy L.G."/>
            <person name="Martin F.M."/>
        </authorList>
    </citation>
    <scope>NUCLEOTIDE SEQUENCE</scope>
    <source>
        <strain evidence="6">UH-Tt-Lm1</strain>
    </source>
</reference>
<evidence type="ECO:0000313" key="7">
    <source>
        <dbReference type="Proteomes" id="UP000736335"/>
    </source>
</evidence>
<evidence type="ECO:0000259" key="5">
    <source>
        <dbReference type="PROSITE" id="PS50893"/>
    </source>
</evidence>
<organism evidence="6 7">
    <name type="scientific">Thelephora terrestris</name>
    <dbReference type="NCBI Taxonomy" id="56493"/>
    <lineage>
        <taxon>Eukaryota</taxon>
        <taxon>Fungi</taxon>
        <taxon>Dikarya</taxon>
        <taxon>Basidiomycota</taxon>
        <taxon>Agaricomycotina</taxon>
        <taxon>Agaricomycetes</taxon>
        <taxon>Thelephorales</taxon>
        <taxon>Thelephoraceae</taxon>
        <taxon>Thelephora</taxon>
    </lineage>
</organism>
<dbReference type="InterPro" id="IPR027417">
    <property type="entry name" value="P-loop_NTPase"/>
</dbReference>
<dbReference type="Gene3D" id="3.40.50.300">
    <property type="entry name" value="P-loop containing nucleotide triphosphate hydrolases"/>
    <property type="match status" value="1"/>
</dbReference>
<dbReference type="GO" id="GO:0005524">
    <property type="term" value="F:ATP binding"/>
    <property type="evidence" value="ECO:0007669"/>
    <property type="project" value="UniProtKB-KW"/>
</dbReference>
<feature type="domain" description="ABC transporter" evidence="5">
    <location>
        <begin position="461"/>
        <end position="727"/>
    </location>
</feature>
<accession>A0A9P6HDM2</accession>
<evidence type="ECO:0000256" key="4">
    <source>
        <dbReference type="SAM" id="Phobius"/>
    </source>
</evidence>
<reference evidence="6" key="1">
    <citation type="journal article" date="2020" name="Nat. Commun.">
        <title>Large-scale genome sequencing of mycorrhizal fungi provides insights into the early evolution of symbiotic traits.</title>
        <authorList>
            <person name="Miyauchi S."/>
            <person name="Kiss E."/>
            <person name="Kuo A."/>
            <person name="Drula E."/>
            <person name="Kohler A."/>
            <person name="Sanchez-Garcia M."/>
            <person name="Morin E."/>
            <person name="Andreopoulos B."/>
            <person name="Barry K.W."/>
            <person name="Bonito G."/>
            <person name="Buee M."/>
            <person name="Carver A."/>
            <person name="Chen C."/>
            <person name="Cichocki N."/>
            <person name="Clum A."/>
            <person name="Culley D."/>
            <person name="Crous P.W."/>
            <person name="Fauchery L."/>
            <person name="Girlanda M."/>
            <person name="Hayes R.D."/>
            <person name="Keri Z."/>
            <person name="LaButti K."/>
            <person name="Lipzen A."/>
            <person name="Lombard V."/>
            <person name="Magnuson J."/>
            <person name="Maillard F."/>
            <person name="Murat C."/>
            <person name="Nolan M."/>
            <person name="Ohm R.A."/>
            <person name="Pangilinan J."/>
            <person name="Pereira M.F."/>
            <person name="Perotto S."/>
            <person name="Peter M."/>
            <person name="Pfister S."/>
            <person name="Riley R."/>
            <person name="Sitrit Y."/>
            <person name="Stielow J.B."/>
            <person name="Szollosi G."/>
            <person name="Zifcakova L."/>
            <person name="Stursova M."/>
            <person name="Spatafora J.W."/>
            <person name="Tedersoo L."/>
            <person name="Vaario L.M."/>
            <person name="Yamada A."/>
            <person name="Yan M."/>
            <person name="Wang P."/>
            <person name="Xu J."/>
            <person name="Bruns T."/>
            <person name="Baldrian P."/>
            <person name="Vilgalys R."/>
            <person name="Dunand C."/>
            <person name="Henrissat B."/>
            <person name="Grigoriev I.V."/>
            <person name="Hibbett D."/>
            <person name="Nagy L.G."/>
            <person name="Martin F.M."/>
        </authorList>
    </citation>
    <scope>NUCLEOTIDE SEQUENCE</scope>
    <source>
        <strain evidence="6">UH-Tt-Lm1</strain>
    </source>
</reference>
<gene>
    <name evidence="6" type="ORF">BJ322DRAFT_1204474</name>
</gene>
<keyword evidence="6" id="KW-0378">Hydrolase</keyword>
<dbReference type="PANTHER" id="PTHR24221">
    <property type="entry name" value="ATP-BINDING CASSETTE SUB-FAMILY B"/>
    <property type="match status" value="1"/>
</dbReference>
<dbReference type="OrthoDB" id="6500128at2759"/>
<feature type="transmembrane region" description="Helical" evidence="4">
    <location>
        <begin position="106"/>
        <end position="131"/>
    </location>
</feature>
<dbReference type="Proteomes" id="UP000736335">
    <property type="component" value="Unassembled WGS sequence"/>
</dbReference>
<keyword evidence="1" id="KW-0547">Nucleotide-binding</keyword>
<dbReference type="InterPro" id="IPR003439">
    <property type="entry name" value="ABC_transporter-like_ATP-bd"/>
</dbReference>
<protein>
    <submittedName>
        <fullName evidence="6">P-loop containing nucleoside triphosphate hydrolase protein</fullName>
    </submittedName>
</protein>
<dbReference type="PANTHER" id="PTHR24221:SF646">
    <property type="entry name" value="HAEMOLYSIN SECRETION ATP-BINDING PROTEIN"/>
    <property type="match status" value="1"/>
</dbReference>
<keyword evidence="4" id="KW-1133">Transmembrane helix</keyword>
<feature type="region of interest" description="Disordered" evidence="3">
    <location>
        <begin position="22"/>
        <end position="43"/>
    </location>
</feature>
<dbReference type="SUPFAM" id="SSF52540">
    <property type="entry name" value="P-loop containing nucleoside triphosphate hydrolases"/>
    <property type="match status" value="1"/>
</dbReference>
<dbReference type="InterPro" id="IPR017871">
    <property type="entry name" value="ABC_transporter-like_CS"/>
</dbReference>
<dbReference type="PROSITE" id="PS50893">
    <property type="entry name" value="ABC_TRANSPORTER_2"/>
    <property type="match status" value="1"/>
</dbReference>
<sequence>MGGGCSGIKRLPAPRLNAHPAKMSTRLHPKSEKRALGDNDSTKRKSDLAKEFKHIKAGIWDVYEQIPHSKFSIDIPWISGLTHNLEIVEDLPFFWRMLKDVTKIKWFWYHLSLFILVKILSSLLPAVALWFTSHYLTVIRVAMDERRLDKELLIFASTGRICCTAFEAFLKYLEEQLQVPLDLIMKEHLDKVVVNVKASLDVPTFDDRVVKGRLESATGGGGGPDSSSAWGSISIMISLFASAARLLTGFGVLAKVIGSQQDGVYFAILHLGQELSKVFLEPGWGFPRAYAWVAITDNKHYVKLSGLEQLVRNSEHKQEIVAGNLAESIKGAHNQAYNHVSGKCAPWYTMLSSSRRSALQYLAYTLAPKSVEEWAEVAYLLKSAAHPETIPTCLATIRLVQETNRGFIGELWTIFYQARSIREKFHQIRELYEIQEIQNKVPDGKISFPEDSHSLASGITVEFRNVSFRYPGKADFALRDVSFKIDKGQLCVIVGTNGSGKSTMLKLILRLYDPTEGTIFVNGHNIKTLKLFDLRESMAVLFQDYTHFPLTVKDNIALGDPQNAHDETRVREAARLGGAEEFIDKMSEGFDTNAKTESGMQIDRDLFREAIGRVGNEDTVKLSGGQLQRLAVSRMFMRAVLSGEERVGLLLFDEPSAALDPTAEHDLFSRIRKLRGEKTMIFSSHRIGQLTKPADLILYMDDSKVLESGTHIELMAEGGKYAELWNLQAQAFL</sequence>
<dbReference type="InterPro" id="IPR003593">
    <property type="entry name" value="AAA+_ATPase"/>
</dbReference>
<evidence type="ECO:0000313" key="6">
    <source>
        <dbReference type="EMBL" id="KAF9784896.1"/>
    </source>
</evidence>
<dbReference type="AlphaFoldDB" id="A0A9P6HDM2"/>
<feature type="compositionally biased region" description="Basic and acidic residues" evidence="3">
    <location>
        <begin position="29"/>
        <end position="43"/>
    </location>
</feature>
<dbReference type="GO" id="GO:0016887">
    <property type="term" value="F:ATP hydrolysis activity"/>
    <property type="evidence" value="ECO:0007669"/>
    <property type="project" value="InterPro"/>
</dbReference>
<dbReference type="SMART" id="SM00382">
    <property type="entry name" value="AAA"/>
    <property type="match status" value="1"/>
</dbReference>